<dbReference type="Proteomes" id="UP000830375">
    <property type="component" value="Unassembled WGS sequence"/>
</dbReference>
<evidence type="ECO:0000313" key="7">
    <source>
        <dbReference type="EMBL" id="KAI2644300.1"/>
    </source>
</evidence>
<dbReference type="InterPro" id="IPR003656">
    <property type="entry name" value="Znf_BED"/>
</dbReference>
<evidence type="ECO:0000256" key="5">
    <source>
        <dbReference type="SAM" id="MobiDB-lite"/>
    </source>
</evidence>
<protein>
    <submittedName>
        <fullName evidence="7">E3 SUMO-protein ligase ZBED1</fullName>
    </submittedName>
</protein>
<dbReference type="GO" id="GO:0016874">
    <property type="term" value="F:ligase activity"/>
    <property type="evidence" value="ECO:0007669"/>
    <property type="project" value="UniProtKB-KW"/>
</dbReference>
<accession>A0ABQ8L0P7</accession>
<feature type="region of interest" description="Disordered" evidence="5">
    <location>
        <begin position="156"/>
        <end position="200"/>
    </location>
</feature>
<dbReference type="PROSITE" id="PS50808">
    <property type="entry name" value="ZF_BED"/>
    <property type="match status" value="1"/>
</dbReference>
<evidence type="ECO:0000256" key="4">
    <source>
        <dbReference type="PROSITE-ProRule" id="PRU00027"/>
    </source>
</evidence>
<keyword evidence="1" id="KW-0479">Metal-binding</keyword>
<comment type="caution">
    <text evidence="7">The sequence shown here is derived from an EMBL/GenBank/DDBJ whole genome shotgun (WGS) entry which is preliminary data.</text>
</comment>
<evidence type="ECO:0000256" key="2">
    <source>
        <dbReference type="ARBA" id="ARBA00022771"/>
    </source>
</evidence>
<sequence length="200" mass="22690">MTRHVNVQRQYLSEQESERLCPHPKKVSSPVWEFFGFKENSSLDSPICRKCHATVSAKGGNTTNLFTHLRVHHPLDYAILQKGAFKKREQARASGQLTIFESVERKRKADMTSACEDTAITKSLAYFIAKDMMPFRIVTLTTRSSPYPDQMVTAVPRIQSEPSPDGGSAPRDDLYSPECQQSPHQLDEPQRRIHSEDSII</sequence>
<keyword evidence="8" id="KW-1185">Reference proteome</keyword>
<organism evidence="7 8">
    <name type="scientific">Labeo rohita</name>
    <name type="common">Indian major carp</name>
    <name type="synonym">Cyprinus rohita</name>
    <dbReference type="NCBI Taxonomy" id="84645"/>
    <lineage>
        <taxon>Eukaryota</taxon>
        <taxon>Metazoa</taxon>
        <taxon>Chordata</taxon>
        <taxon>Craniata</taxon>
        <taxon>Vertebrata</taxon>
        <taxon>Euteleostomi</taxon>
        <taxon>Actinopterygii</taxon>
        <taxon>Neopterygii</taxon>
        <taxon>Teleostei</taxon>
        <taxon>Ostariophysi</taxon>
        <taxon>Cypriniformes</taxon>
        <taxon>Cyprinidae</taxon>
        <taxon>Labeoninae</taxon>
        <taxon>Labeonini</taxon>
        <taxon>Labeo</taxon>
    </lineage>
</organism>
<keyword evidence="7" id="KW-0436">Ligase</keyword>
<name>A0ABQ8L0P7_LABRO</name>
<reference evidence="7 8" key="1">
    <citation type="submission" date="2022-01" db="EMBL/GenBank/DDBJ databases">
        <title>A high-quality chromosome-level genome assembly of rohu carp, Labeo rohita.</title>
        <authorList>
            <person name="Arick M.A. II"/>
            <person name="Hsu C.-Y."/>
            <person name="Magbanua Z."/>
            <person name="Pechanova O."/>
            <person name="Grover C."/>
            <person name="Miller E."/>
            <person name="Thrash A."/>
            <person name="Ezzel L."/>
            <person name="Alam S."/>
            <person name="Benzie J."/>
            <person name="Hamilton M."/>
            <person name="Karsi A."/>
            <person name="Lawrence M.L."/>
            <person name="Peterson D.G."/>
        </authorList>
    </citation>
    <scope>NUCLEOTIDE SEQUENCE [LARGE SCALE GENOMIC DNA]</scope>
    <source>
        <strain evidence="8">BAU-BD-2019</strain>
        <tissue evidence="7">Blood</tissue>
    </source>
</reference>
<keyword evidence="2 4" id="KW-0863">Zinc-finger</keyword>
<evidence type="ECO:0000313" key="8">
    <source>
        <dbReference type="Proteomes" id="UP000830375"/>
    </source>
</evidence>
<dbReference type="SMART" id="SM00614">
    <property type="entry name" value="ZnF_BED"/>
    <property type="match status" value="1"/>
</dbReference>
<evidence type="ECO:0000256" key="3">
    <source>
        <dbReference type="ARBA" id="ARBA00022833"/>
    </source>
</evidence>
<dbReference type="Pfam" id="PF02892">
    <property type="entry name" value="zf-BED"/>
    <property type="match status" value="1"/>
</dbReference>
<gene>
    <name evidence="7" type="ORF">H4Q32_025094</name>
</gene>
<dbReference type="EMBL" id="JACTAM010002573">
    <property type="protein sequence ID" value="KAI2644300.1"/>
    <property type="molecule type" value="Genomic_DNA"/>
</dbReference>
<dbReference type="SUPFAM" id="SSF57667">
    <property type="entry name" value="beta-beta-alpha zinc fingers"/>
    <property type="match status" value="1"/>
</dbReference>
<keyword evidence="3" id="KW-0862">Zinc</keyword>
<proteinExistence type="predicted"/>
<evidence type="ECO:0000256" key="1">
    <source>
        <dbReference type="ARBA" id="ARBA00022723"/>
    </source>
</evidence>
<dbReference type="InterPro" id="IPR036236">
    <property type="entry name" value="Znf_C2H2_sf"/>
</dbReference>
<feature type="compositionally biased region" description="Basic and acidic residues" evidence="5">
    <location>
        <begin position="185"/>
        <end position="200"/>
    </location>
</feature>
<feature type="domain" description="BED-type" evidence="6">
    <location>
        <begin position="26"/>
        <end position="80"/>
    </location>
</feature>
<evidence type="ECO:0000259" key="6">
    <source>
        <dbReference type="PROSITE" id="PS50808"/>
    </source>
</evidence>